<feature type="domain" description="Alpha-galactosidase NEW3" evidence="2">
    <location>
        <begin position="568"/>
        <end position="643"/>
    </location>
</feature>
<keyword evidence="1" id="KW-0812">Transmembrane</keyword>
<keyword evidence="1" id="KW-1133">Transmembrane helix</keyword>
<gene>
    <name evidence="3" type="ORF">A2113_04290</name>
</gene>
<dbReference type="InterPro" id="IPR018905">
    <property type="entry name" value="A-galactase_NEW3"/>
</dbReference>
<proteinExistence type="predicted"/>
<keyword evidence="1" id="KW-0472">Membrane</keyword>
<dbReference type="Gene3D" id="2.60.40.10">
    <property type="entry name" value="Immunoglobulins"/>
    <property type="match status" value="1"/>
</dbReference>
<feature type="transmembrane region" description="Helical" evidence="1">
    <location>
        <begin position="23"/>
        <end position="43"/>
    </location>
</feature>
<dbReference type="Pfam" id="PF13582">
    <property type="entry name" value="Reprolysin_3"/>
    <property type="match status" value="1"/>
</dbReference>
<dbReference type="AlphaFoldDB" id="A0A1G1W1C0"/>
<organism evidence="3 4">
    <name type="scientific">Candidatus Woykebacteria bacterium GWA1_44_8</name>
    <dbReference type="NCBI Taxonomy" id="1802591"/>
    <lineage>
        <taxon>Bacteria</taxon>
        <taxon>Candidatus Woykeibacteriota</taxon>
    </lineage>
</organism>
<protein>
    <recommendedName>
        <fullName evidence="2">Alpha-galactosidase NEW3 domain-containing protein</fullName>
    </recommendedName>
</protein>
<name>A0A1G1W1C0_9BACT</name>
<dbReference type="EMBL" id="MHCN01000014">
    <property type="protein sequence ID" value="OGY21380.1"/>
    <property type="molecule type" value="Genomic_DNA"/>
</dbReference>
<dbReference type="SUPFAM" id="SSF63446">
    <property type="entry name" value="Type I dockerin domain"/>
    <property type="match status" value="1"/>
</dbReference>
<reference evidence="3 4" key="1">
    <citation type="journal article" date="2016" name="Nat. Commun.">
        <title>Thousands of microbial genomes shed light on interconnected biogeochemical processes in an aquifer system.</title>
        <authorList>
            <person name="Anantharaman K."/>
            <person name="Brown C.T."/>
            <person name="Hug L.A."/>
            <person name="Sharon I."/>
            <person name="Castelle C.J."/>
            <person name="Probst A.J."/>
            <person name="Thomas B.C."/>
            <person name="Singh A."/>
            <person name="Wilkins M.J."/>
            <person name="Karaoz U."/>
            <person name="Brodie E.L."/>
            <person name="Williams K.H."/>
            <person name="Hubbard S.S."/>
            <person name="Banfield J.F."/>
        </authorList>
    </citation>
    <scope>NUCLEOTIDE SEQUENCE [LARGE SCALE GENOMIC DNA]</scope>
</reference>
<evidence type="ECO:0000313" key="4">
    <source>
        <dbReference type="Proteomes" id="UP000176299"/>
    </source>
</evidence>
<dbReference type="Pfam" id="PF00404">
    <property type="entry name" value="Dockerin_1"/>
    <property type="match status" value="1"/>
</dbReference>
<dbReference type="GO" id="GO:0000272">
    <property type="term" value="P:polysaccharide catabolic process"/>
    <property type="evidence" value="ECO:0007669"/>
    <property type="project" value="InterPro"/>
</dbReference>
<evidence type="ECO:0000313" key="3">
    <source>
        <dbReference type="EMBL" id="OGY21380.1"/>
    </source>
</evidence>
<dbReference type="Proteomes" id="UP000176299">
    <property type="component" value="Unassembled WGS sequence"/>
</dbReference>
<evidence type="ECO:0000256" key="1">
    <source>
        <dbReference type="SAM" id="Phobius"/>
    </source>
</evidence>
<accession>A0A1G1W1C0</accession>
<dbReference type="Pfam" id="PF10633">
    <property type="entry name" value="NPCBM_assoc"/>
    <property type="match status" value="1"/>
</dbReference>
<dbReference type="InterPro" id="IPR002105">
    <property type="entry name" value="Dockerin_1_rpt"/>
</dbReference>
<sequence>MKAADLIKQYRENINPPYGRKDAISVSGTLFLLIAIPLTVILATQAREPTSRAQETVKSQMAGAAEEAQNENLRLLQLNSQLAQAAPAQKGKILAGMKSVATIRKSRLKALLDKNPKEAERMLLPKEITATLPAELQSSLEQPVTAKGTLEILAIDDFPKKEADNEYFLRTAAERFSLYPTGDFKIKAGTDIKISGTALDDKIVFEPDKTQVSNVLGETTGDQKVVVLMVNFQNNTSQPFDAATASTRVFTSTNNYYKEVSFNKASLSGDVVGWYTMPINQTCDYNTLLTNAIATSDPYVYFPNYSRIIITFPVSGGCGWAGMGTVGKWGISTADGNILASVSWDLASYFQPSVIGHELGHNFGAGHANFLECGLESIGEACTEVEYGDYYDIMGTAGYMGHFNGKFKETFAWFDPANVQTVSPGTSVMIYPIESASASLQAVKVVREKDENNNPISWYYIEFRQQTGYDTSLPGTYVFNGALIHYYESYDTYLIDTTPNSSANSYNDRIDSALAVGNTLTDTAVGLEISTVSKGSGDLTVSVNSIPIPCVRANPLVEADPSTAYGNPGSKKSYSVTVTNNDNSPCGASTFSLTTTNVPSGWTAAFAASQLSISPDASATTTLDVTSAAGAAENYYDINVTATNQADASYKDSETITYVVTADTQPPTVDIKANNSNGPVTIAYTTAATLSWTSSNATSCNASNGWLGSKGTTGSASTGRLTSSRTYTLTCTGTGGSASDSVVVYTGKIGDLNLDNSINIRDISILVSRWASGDQTADLNSDGVVNIRDISILVSRWGT</sequence>
<dbReference type="SUPFAM" id="SSF55486">
    <property type="entry name" value="Metalloproteases ('zincins'), catalytic domain"/>
    <property type="match status" value="1"/>
</dbReference>
<dbReference type="GO" id="GO:0004553">
    <property type="term" value="F:hydrolase activity, hydrolyzing O-glycosyl compounds"/>
    <property type="evidence" value="ECO:0007669"/>
    <property type="project" value="InterPro"/>
</dbReference>
<dbReference type="Gene3D" id="1.10.1330.10">
    <property type="entry name" value="Dockerin domain"/>
    <property type="match status" value="1"/>
</dbReference>
<dbReference type="InterPro" id="IPR036439">
    <property type="entry name" value="Dockerin_dom_sf"/>
</dbReference>
<dbReference type="InterPro" id="IPR013783">
    <property type="entry name" value="Ig-like_fold"/>
</dbReference>
<comment type="caution">
    <text evidence="3">The sequence shown here is derived from an EMBL/GenBank/DDBJ whole genome shotgun (WGS) entry which is preliminary data.</text>
</comment>
<evidence type="ECO:0000259" key="2">
    <source>
        <dbReference type="Pfam" id="PF10633"/>
    </source>
</evidence>
<dbReference type="STRING" id="1802591.A2113_04290"/>